<reference evidence="3 4" key="1">
    <citation type="submission" date="2018-01" db="EMBL/GenBank/DDBJ databases">
        <title>Whole genome analyses suggest that Burkholderia sensu lato contains two further novel genera in the rhizoxinica-symbiotica group Mycetohabitans gen. nov., and Trinickia gen. nov.: implications for the evolution of diazotrophy and nodulation in the Burkholderiaceae.</title>
        <authorList>
            <person name="Estrada-de los Santos P."/>
            <person name="Palmer M."/>
            <person name="Chavez-Ramirez B."/>
            <person name="Beukes C."/>
            <person name="Steenkamp E.T."/>
            <person name="Hirsch A.M."/>
            <person name="Manyaka P."/>
            <person name="Maluk M."/>
            <person name="Lafos M."/>
            <person name="Crook M."/>
            <person name="Gross E."/>
            <person name="Simon M.F."/>
            <person name="Bueno dos Reis Junior F."/>
            <person name="Poole P.S."/>
            <person name="Venter S.N."/>
            <person name="James E.K."/>
        </authorList>
    </citation>
    <scope>NUCLEOTIDE SEQUENCE [LARGE SCALE GENOMIC DNA]</scope>
    <source>
        <strain evidence="3 4">GIMN1.004</strain>
    </source>
</reference>
<protein>
    <submittedName>
        <fullName evidence="3">Uncharacterized protein</fullName>
    </submittedName>
</protein>
<keyword evidence="2" id="KW-0732">Signal</keyword>
<name>A0A2N7VRE9_9BURK</name>
<evidence type="ECO:0000313" key="3">
    <source>
        <dbReference type="EMBL" id="PMS19720.1"/>
    </source>
</evidence>
<comment type="caution">
    <text evidence="3">The sequence shown here is derived from an EMBL/GenBank/DDBJ whole genome shotgun (WGS) entry which is preliminary data.</text>
</comment>
<dbReference type="EMBL" id="PNYA01000010">
    <property type="protein sequence ID" value="PMS19720.1"/>
    <property type="molecule type" value="Genomic_DNA"/>
</dbReference>
<proteinExistence type="predicted"/>
<feature type="signal peptide" evidence="2">
    <location>
        <begin position="1"/>
        <end position="26"/>
    </location>
</feature>
<sequence length="311" mass="33994">MHGFTRRRFLCALAASLGYYGGPAAAGAPAARQQRRYQIDIDDVVPRQGVNTRIVFGDAIRRLMAAGALDPDKYRAVIGTQGHLPAWVERLFAAPSSSPIVFSAENAPYLLNLLWPLGLSTRADFNQHSPIRTIRLPSFASTSGWTLGHASNGYVYFDQIDAVRLTPAQEVKALEVATSTYRPCCDNPTFFQDCNHGSALLGLIELGASQGASVDLLFRIARVANSYWFTSQYAMTAMYFTYVRQQPWRTVPARLALGPDYSSASGWQRNVADVLEDKKVSGPPPRQAPASCGMPGGNDARSAAPHIVRRE</sequence>
<feature type="region of interest" description="Disordered" evidence="1">
    <location>
        <begin position="274"/>
        <end position="311"/>
    </location>
</feature>
<dbReference type="AlphaFoldDB" id="A0A2N7VRE9"/>
<organism evidence="3 4">
    <name type="scientific">Trinickia dabaoshanensis</name>
    <dbReference type="NCBI Taxonomy" id="564714"/>
    <lineage>
        <taxon>Bacteria</taxon>
        <taxon>Pseudomonadati</taxon>
        <taxon>Pseudomonadota</taxon>
        <taxon>Betaproteobacteria</taxon>
        <taxon>Burkholderiales</taxon>
        <taxon>Burkholderiaceae</taxon>
        <taxon>Trinickia</taxon>
    </lineage>
</organism>
<accession>A0A2N7VRE9</accession>
<gene>
    <name evidence="3" type="ORF">C0Z18_12845</name>
</gene>
<evidence type="ECO:0000256" key="2">
    <source>
        <dbReference type="SAM" id="SignalP"/>
    </source>
</evidence>
<feature type="chain" id="PRO_5014983285" evidence="2">
    <location>
        <begin position="27"/>
        <end position="311"/>
    </location>
</feature>
<evidence type="ECO:0000313" key="4">
    <source>
        <dbReference type="Proteomes" id="UP000235616"/>
    </source>
</evidence>
<dbReference type="InterPro" id="IPR006311">
    <property type="entry name" value="TAT_signal"/>
</dbReference>
<dbReference type="Proteomes" id="UP000235616">
    <property type="component" value="Unassembled WGS sequence"/>
</dbReference>
<keyword evidence="4" id="KW-1185">Reference proteome</keyword>
<evidence type="ECO:0000256" key="1">
    <source>
        <dbReference type="SAM" id="MobiDB-lite"/>
    </source>
</evidence>
<dbReference type="PROSITE" id="PS51318">
    <property type="entry name" value="TAT"/>
    <property type="match status" value="1"/>
</dbReference>